<dbReference type="Pfam" id="PF22602">
    <property type="entry name" value="NXF_NTF2"/>
    <property type="match status" value="1"/>
</dbReference>
<keyword evidence="7" id="KW-0539">Nucleus</keyword>
<evidence type="ECO:0000256" key="8">
    <source>
        <dbReference type="SAM" id="MobiDB-lite"/>
    </source>
</evidence>
<dbReference type="GO" id="GO:0003723">
    <property type="term" value="F:RNA binding"/>
    <property type="evidence" value="ECO:0007669"/>
    <property type="project" value="TreeGrafter"/>
</dbReference>
<evidence type="ECO:0000256" key="1">
    <source>
        <dbReference type="ARBA" id="ARBA00004123"/>
    </source>
</evidence>
<evidence type="ECO:0000259" key="9">
    <source>
        <dbReference type="PROSITE" id="PS50177"/>
    </source>
</evidence>
<dbReference type="InterPro" id="IPR002075">
    <property type="entry name" value="NTF2_dom"/>
</dbReference>
<dbReference type="PANTHER" id="PTHR10662:SF22">
    <property type="entry name" value="NUCLEAR RNA EXPORT FACTOR 1"/>
    <property type="match status" value="1"/>
</dbReference>
<keyword evidence="3" id="KW-0813">Transport</keyword>
<dbReference type="PROSITE" id="PS50177">
    <property type="entry name" value="NTF2_DOMAIN"/>
    <property type="match status" value="1"/>
</dbReference>
<evidence type="ECO:0000256" key="5">
    <source>
        <dbReference type="ARBA" id="ARBA00022737"/>
    </source>
</evidence>
<organism evidence="11 12">
    <name type="scientific">Protomyces lactucae-debilis</name>
    <dbReference type="NCBI Taxonomy" id="2754530"/>
    <lineage>
        <taxon>Eukaryota</taxon>
        <taxon>Fungi</taxon>
        <taxon>Dikarya</taxon>
        <taxon>Ascomycota</taxon>
        <taxon>Taphrinomycotina</taxon>
        <taxon>Taphrinomycetes</taxon>
        <taxon>Taphrinales</taxon>
        <taxon>Protomycetaceae</taxon>
        <taxon>Protomyces</taxon>
    </lineage>
</organism>
<dbReference type="Gene3D" id="3.10.450.50">
    <property type="match status" value="1"/>
</dbReference>
<comment type="caution">
    <text evidence="11">The sequence shown here is derived from an EMBL/GenBank/DDBJ whole genome shotgun (WGS) entry which is preliminary data.</text>
</comment>
<keyword evidence="12" id="KW-1185">Reference proteome</keyword>
<comment type="similarity">
    <text evidence="2">Belongs to the NXF family.</text>
</comment>
<dbReference type="InterPro" id="IPR040736">
    <property type="entry name" value="Mex67_RRM"/>
</dbReference>
<dbReference type="Pfam" id="PF18444">
    <property type="entry name" value="RRM_9"/>
    <property type="match status" value="1"/>
</dbReference>
<dbReference type="PROSITE" id="PS51281">
    <property type="entry name" value="TAP_C"/>
    <property type="match status" value="1"/>
</dbReference>
<dbReference type="AlphaFoldDB" id="A0A1Y2FWP9"/>
<dbReference type="Gene3D" id="1.10.8.10">
    <property type="entry name" value="DNA helicase RuvA subunit, C-terminal domain"/>
    <property type="match status" value="1"/>
</dbReference>
<reference evidence="11 12" key="1">
    <citation type="submission" date="2016-07" db="EMBL/GenBank/DDBJ databases">
        <title>Pervasive Adenine N6-methylation of Active Genes in Fungi.</title>
        <authorList>
            <consortium name="DOE Joint Genome Institute"/>
            <person name="Mondo S.J."/>
            <person name="Dannebaum R.O."/>
            <person name="Kuo R.C."/>
            <person name="Labutti K."/>
            <person name="Haridas S."/>
            <person name="Kuo A."/>
            <person name="Salamov A."/>
            <person name="Ahrendt S.R."/>
            <person name="Lipzen A."/>
            <person name="Sullivan W."/>
            <person name="Andreopoulos W.B."/>
            <person name="Clum A."/>
            <person name="Lindquist E."/>
            <person name="Daum C."/>
            <person name="Ramamoorthy G.K."/>
            <person name="Gryganskyi A."/>
            <person name="Culley D."/>
            <person name="Magnuson J.K."/>
            <person name="James T.Y."/>
            <person name="O'Malley M.A."/>
            <person name="Stajich J.E."/>
            <person name="Spatafora J.W."/>
            <person name="Visel A."/>
            <person name="Grigoriev I.V."/>
        </authorList>
    </citation>
    <scope>NUCLEOTIDE SEQUENCE [LARGE SCALE GENOMIC DNA]</scope>
    <source>
        <strain evidence="11 12">12-1054</strain>
    </source>
</reference>
<dbReference type="SUPFAM" id="SSF52058">
    <property type="entry name" value="L domain-like"/>
    <property type="match status" value="1"/>
</dbReference>
<dbReference type="SUPFAM" id="SSF46934">
    <property type="entry name" value="UBA-like"/>
    <property type="match status" value="1"/>
</dbReference>
<feature type="domain" description="NTF2" evidence="9">
    <location>
        <begin position="346"/>
        <end position="508"/>
    </location>
</feature>
<dbReference type="Pfam" id="PF24048">
    <property type="entry name" value="LRR_NXF1-5"/>
    <property type="match status" value="1"/>
</dbReference>
<keyword evidence="6" id="KW-0509">mRNA transport</keyword>
<name>A0A1Y2FWP9_PROLT</name>
<feature type="domain" description="TAP-C" evidence="10">
    <location>
        <begin position="557"/>
        <end position="610"/>
    </location>
</feature>
<dbReference type="InterPro" id="IPR032675">
    <property type="entry name" value="LRR_dom_sf"/>
</dbReference>
<accession>A0A1Y2FWP9</accession>
<evidence type="ECO:0000256" key="4">
    <source>
        <dbReference type="ARBA" id="ARBA00022614"/>
    </source>
</evidence>
<dbReference type="Proteomes" id="UP000193685">
    <property type="component" value="Unassembled WGS sequence"/>
</dbReference>
<dbReference type="GO" id="GO:0005634">
    <property type="term" value="C:nucleus"/>
    <property type="evidence" value="ECO:0007669"/>
    <property type="project" value="UniProtKB-SubCell"/>
</dbReference>
<proteinExistence type="inferred from homology"/>
<comment type="subcellular location">
    <subcellularLocation>
        <location evidence="1">Nucleus</location>
    </subcellularLocation>
</comment>
<evidence type="ECO:0000256" key="3">
    <source>
        <dbReference type="ARBA" id="ARBA00022448"/>
    </source>
</evidence>
<evidence type="ECO:0000256" key="7">
    <source>
        <dbReference type="ARBA" id="ARBA00023242"/>
    </source>
</evidence>
<dbReference type="OrthoDB" id="25872at2759"/>
<feature type="region of interest" description="Disordered" evidence="8">
    <location>
        <begin position="1"/>
        <end position="53"/>
    </location>
</feature>
<dbReference type="RefSeq" id="XP_040728101.1">
    <property type="nucleotide sequence ID" value="XM_040868171.1"/>
</dbReference>
<dbReference type="InterPro" id="IPR018222">
    <property type="entry name" value="Nuclear_transport_factor_2_euk"/>
</dbReference>
<dbReference type="GeneID" id="63784770"/>
<sequence>MSRRGGRGRGGGRGAGSSRDTDVHMNDMGVPTGPSRFNPYGGGSRGRNNRRGPEQDKLKQIDIAIHGAHGGSHEDLIAFILRKTRVKISHLRNNGSAHPILVAVHSQADAIALEKASGLRFAGHMLGMRQVTGDGASGSPAKGITPDKTIDTLKQFLATRYAPENRMLDLSRMHEDPLLLGIGLVANTSASSKMFPALMKLMSQEKMDVASVNLESNKLRDVAGISTLTQTFPKLRNLSLANNDFRKYANLDAWAGKNKLANLQELILTGNPLREEELAKNRSVEYRSEITKRFPGLKMLDGQPIAAGISFDVDGVDEVGRADASRTKLPLPVIPSFYETETVQATVMEFLGSFFPAYDQDRSVLEQVYAENAVFTMSLNVNAPRKKSSGAFATSSWGPYLNKSRNLVRITALDTRIVRTNVGRSKIMQALKELPVSQHDLSDGALFSVDSWSFPTSEGHQLIEICVHGEFKEKISAKQTTRRSFDRTFVLAPNPNGGVFIKSDLFLLRGWGGSDAWRSNGPPIAAAAGATGAIEPIPATVNGAGGATEGRPPGIDDKQFAILTALQQQTGLNMQYAGMCLEQYNWDLAAAVEVTNRFKASGDLPAEAFI</sequence>
<dbReference type="InterPro" id="IPR005637">
    <property type="entry name" value="TAP_C_dom"/>
</dbReference>
<gene>
    <name evidence="11" type="ORF">BCR37DRAFT_353284</name>
</gene>
<dbReference type="SUPFAM" id="SSF54427">
    <property type="entry name" value="NTF2-like"/>
    <property type="match status" value="1"/>
</dbReference>
<dbReference type="InterPro" id="IPR032710">
    <property type="entry name" value="NTF2-like_dom_sf"/>
</dbReference>
<dbReference type="InterPro" id="IPR009060">
    <property type="entry name" value="UBA-like_sf"/>
</dbReference>
<evidence type="ECO:0000313" key="12">
    <source>
        <dbReference type="Proteomes" id="UP000193685"/>
    </source>
</evidence>
<dbReference type="InterPro" id="IPR030217">
    <property type="entry name" value="NXF_fam"/>
</dbReference>
<dbReference type="SMART" id="SM00804">
    <property type="entry name" value="TAP_C"/>
    <property type="match status" value="1"/>
</dbReference>
<keyword evidence="4" id="KW-0433">Leucine-rich repeat</keyword>
<dbReference type="PANTHER" id="PTHR10662">
    <property type="entry name" value="NUCLEAR RNA EXPORT FACTOR"/>
    <property type="match status" value="1"/>
</dbReference>
<dbReference type="Gene3D" id="3.80.10.10">
    <property type="entry name" value="Ribonuclease Inhibitor"/>
    <property type="match status" value="1"/>
</dbReference>
<dbReference type="Pfam" id="PF03943">
    <property type="entry name" value="TAP_C"/>
    <property type="match status" value="1"/>
</dbReference>
<keyword evidence="5" id="KW-0677">Repeat</keyword>
<dbReference type="OMA" id="YGGHEAW"/>
<evidence type="ECO:0000259" key="10">
    <source>
        <dbReference type="PROSITE" id="PS51281"/>
    </source>
</evidence>
<protein>
    <submittedName>
        <fullName evidence="11">Uncharacterized protein</fullName>
    </submittedName>
</protein>
<dbReference type="InterPro" id="IPR057125">
    <property type="entry name" value="NXF1/2/3/5-like_LRR"/>
</dbReference>
<dbReference type="CDD" id="cd14342">
    <property type="entry name" value="UBA_TAP-C"/>
    <property type="match status" value="1"/>
</dbReference>
<dbReference type="STRING" id="56484.A0A1Y2FWP9"/>
<dbReference type="GO" id="GO:0016973">
    <property type="term" value="P:poly(A)+ mRNA export from nucleus"/>
    <property type="evidence" value="ECO:0007669"/>
    <property type="project" value="TreeGrafter"/>
</dbReference>
<evidence type="ECO:0000313" key="11">
    <source>
        <dbReference type="EMBL" id="ORY87606.1"/>
    </source>
</evidence>
<evidence type="ECO:0000256" key="2">
    <source>
        <dbReference type="ARBA" id="ARBA00009285"/>
    </source>
</evidence>
<dbReference type="EMBL" id="MCFI01000001">
    <property type="protein sequence ID" value="ORY87606.1"/>
    <property type="molecule type" value="Genomic_DNA"/>
</dbReference>
<evidence type="ECO:0000256" key="6">
    <source>
        <dbReference type="ARBA" id="ARBA00022816"/>
    </source>
</evidence>